<dbReference type="GO" id="GO:0019346">
    <property type="term" value="P:transsulfuration"/>
    <property type="evidence" value="ECO:0007669"/>
    <property type="project" value="TreeGrafter"/>
</dbReference>
<name>A0A4Q2DBN9_9AGAR</name>
<evidence type="ECO:0000313" key="2">
    <source>
        <dbReference type="Proteomes" id="UP000290288"/>
    </source>
</evidence>
<proteinExistence type="predicted"/>
<dbReference type="AlphaFoldDB" id="A0A4Q2DBN9"/>
<dbReference type="GO" id="GO:0003962">
    <property type="term" value="F:cystathionine gamma-synthase activity"/>
    <property type="evidence" value="ECO:0007669"/>
    <property type="project" value="TreeGrafter"/>
</dbReference>
<accession>A0A4Q2DBN9</accession>
<dbReference type="Proteomes" id="UP000290288">
    <property type="component" value="Unassembled WGS sequence"/>
</dbReference>
<dbReference type="SUPFAM" id="SSF53383">
    <property type="entry name" value="PLP-dependent transferases"/>
    <property type="match status" value="1"/>
</dbReference>
<dbReference type="EMBL" id="SDEE01000466">
    <property type="protein sequence ID" value="RXW16176.1"/>
    <property type="molecule type" value="Genomic_DNA"/>
</dbReference>
<keyword evidence="2" id="KW-1185">Reference proteome</keyword>
<dbReference type="InterPro" id="IPR015424">
    <property type="entry name" value="PyrdxlP-dep_Trfase"/>
</dbReference>
<sequence length="246" mass="27296">MPSLQDRIRSATLGKPASERLVHLLIYPDQDLVDKESIAGTRADLYIVLFPGDSFSVVEEFLAAHWDEDQQSPGRQVPRTIAGRTQGALGDNRYFVNVIQYADIVVDSLTKVFSGVSNMMGGSSILNPQSQHYNALKTKLTSTYEDLINSNAEAVCDFLRSRSVADGHTNANVAIKEVWYPKYIPLEHYDHCRRIKNSSSEEGGHSGLFSLTFTSKVASQVFFDALPCYNGPSLGTTFTLAYRFTI</sequence>
<protein>
    <submittedName>
        <fullName evidence="1">Uncharacterized protein</fullName>
    </submittedName>
</protein>
<evidence type="ECO:0000313" key="1">
    <source>
        <dbReference type="EMBL" id="RXW16176.1"/>
    </source>
</evidence>
<dbReference type="PANTHER" id="PTHR42699">
    <property type="match status" value="1"/>
</dbReference>
<organism evidence="1 2">
    <name type="scientific">Candolleomyces aberdarensis</name>
    <dbReference type="NCBI Taxonomy" id="2316362"/>
    <lineage>
        <taxon>Eukaryota</taxon>
        <taxon>Fungi</taxon>
        <taxon>Dikarya</taxon>
        <taxon>Basidiomycota</taxon>
        <taxon>Agaricomycotina</taxon>
        <taxon>Agaricomycetes</taxon>
        <taxon>Agaricomycetidae</taxon>
        <taxon>Agaricales</taxon>
        <taxon>Agaricineae</taxon>
        <taxon>Psathyrellaceae</taxon>
        <taxon>Candolleomyces</taxon>
    </lineage>
</organism>
<dbReference type="OrthoDB" id="10047078at2759"/>
<dbReference type="Gene3D" id="3.90.1150.10">
    <property type="entry name" value="Aspartate Aminotransferase, domain 1"/>
    <property type="match status" value="1"/>
</dbReference>
<dbReference type="InterPro" id="IPR051750">
    <property type="entry name" value="Trans-sulfuration_enzymes"/>
</dbReference>
<comment type="caution">
    <text evidence="1">The sequence shown here is derived from an EMBL/GenBank/DDBJ whole genome shotgun (WGS) entry which is preliminary data.</text>
</comment>
<dbReference type="STRING" id="2316362.A0A4Q2DBN9"/>
<reference evidence="1 2" key="1">
    <citation type="submission" date="2019-01" db="EMBL/GenBank/DDBJ databases">
        <title>Draft genome sequence of Psathyrella aberdarensis IHI B618.</title>
        <authorList>
            <person name="Buettner E."/>
            <person name="Kellner H."/>
        </authorList>
    </citation>
    <scope>NUCLEOTIDE SEQUENCE [LARGE SCALE GENOMIC DNA]</scope>
    <source>
        <strain evidence="1 2">IHI B618</strain>
    </source>
</reference>
<gene>
    <name evidence="1" type="ORF">EST38_g9681</name>
</gene>
<dbReference type="InterPro" id="IPR015422">
    <property type="entry name" value="PyrdxlP-dep_Trfase_small"/>
</dbReference>
<dbReference type="PANTHER" id="PTHR42699:SF1">
    <property type="entry name" value="CYSTATHIONINE GAMMA-SYNTHASE-RELATED"/>
    <property type="match status" value="1"/>
</dbReference>